<evidence type="ECO:0000313" key="3">
    <source>
        <dbReference type="Proteomes" id="UP000297713"/>
    </source>
</evidence>
<comment type="caution">
    <text evidence="2">The sequence shown here is derived from an EMBL/GenBank/DDBJ whole genome shotgun (WGS) entry which is preliminary data.</text>
</comment>
<feature type="domain" description="YprB ribonuclease H-like" evidence="1">
    <location>
        <begin position="9"/>
        <end position="153"/>
    </location>
</feature>
<evidence type="ECO:0000259" key="1">
    <source>
        <dbReference type="Pfam" id="PF13482"/>
    </source>
</evidence>
<dbReference type="SUPFAM" id="SSF53098">
    <property type="entry name" value="Ribonuclease H-like"/>
    <property type="match status" value="1"/>
</dbReference>
<accession>A0A4Y8PHG7</accession>
<dbReference type="AlphaFoldDB" id="A0A4Y8PHG7"/>
<keyword evidence="2" id="KW-0347">Helicase</keyword>
<keyword evidence="2" id="KW-0378">Hydrolase</keyword>
<dbReference type="GO" id="GO:0004386">
    <property type="term" value="F:helicase activity"/>
    <property type="evidence" value="ECO:0007669"/>
    <property type="project" value="UniProtKB-KW"/>
</dbReference>
<sequence length="184" mass="21220">MNASSKNIVYLDIETQKSSFEVGGWHKKHLMRLSIGVIYSSFYNKYFIFSEQEVDQLLRMLRQSDCIVGYNIVGFDIPVLESYSVFNLSDIPCLDLLIDIEKKISRRIKLDQLAKATLGIGKTGHGLQALQWWKEGKLLDIAEYCCYDVKITKLIHEYGMQHGKVYYDNAEGIKEQIPVNWVIS</sequence>
<dbReference type="InterPro" id="IPR036397">
    <property type="entry name" value="RNaseH_sf"/>
</dbReference>
<dbReference type="Proteomes" id="UP000297713">
    <property type="component" value="Unassembled WGS sequence"/>
</dbReference>
<dbReference type="InterPro" id="IPR012337">
    <property type="entry name" value="RNaseH-like_sf"/>
</dbReference>
<dbReference type="Pfam" id="PF13482">
    <property type="entry name" value="RNase_H_2"/>
    <property type="match status" value="1"/>
</dbReference>
<dbReference type="OrthoDB" id="9815222at2"/>
<keyword evidence="2" id="KW-0067">ATP-binding</keyword>
<name>A0A4Y8PHG7_9BACT</name>
<keyword evidence="3" id="KW-1185">Reference proteome</keyword>
<dbReference type="Gene3D" id="3.30.420.10">
    <property type="entry name" value="Ribonuclease H-like superfamily/Ribonuclease H"/>
    <property type="match status" value="1"/>
</dbReference>
<keyword evidence="2" id="KW-0547">Nucleotide-binding</keyword>
<reference evidence="2 3" key="1">
    <citation type="submission" date="2016-05" db="EMBL/GenBank/DDBJ databases">
        <title>Diversity and Homogeneity among Thermoacidophilic Verrucomicrobia Methanotrophs Linked with Geographical Origin.</title>
        <authorList>
            <person name="Erikstad H.-A."/>
            <person name="Smestad N.B."/>
            <person name="Ceballos R.M."/>
            <person name="Birkeland N.-K."/>
        </authorList>
    </citation>
    <scope>NUCLEOTIDE SEQUENCE [LARGE SCALE GENOMIC DNA]</scope>
    <source>
        <strain evidence="2 3">Phi</strain>
    </source>
</reference>
<protein>
    <submittedName>
        <fullName evidence="2">Helicase</fullName>
    </submittedName>
</protein>
<dbReference type="EMBL" id="LXQC01000113">
    <property type="protein sequence ID" value="TFE70604.1"/>
    <property type="molecule type" value="Genomic_DNA"/>
</dbReference>
<dbReference type="GO" id="GO:0003676">
    <property type="term" value="F:nucleic acid binding"/>
    <property type="evidence" value="ECO:0007669"/>
    <property type="project" value="InterPro"/>
</dbReference>
<proteinExistence type="predicted"/>
<gene>
    <name evidence="2" type="ORF">A7Q10_05875</name>
</gene>
<dbReference type="RefSeq" id="WP_134439553.1">
    <property type="nucleotide sequence ID" value="NZ_CP065957.1"/>
</dbReference>
<dbReference type="InterPro" id="IPR038720">
    <property type="entry name" value="YprB_RNase_H-like_dom"/>
</dbReference>
<organism evidence="2 3">
    <name type="scientific">Methylacidiphilum caldifontis</name>
    <dbReference type="NCBI Taxonomy" id="2795386"/>
    <lineage>
        <taxon>Bacteria</taxon>
        <taxon>Pseudomonadati</taxon>
        <taxon>Verrucomicrobiota</taxon>
        <taxon>Methylacidiphilae</taxon>
        <taxon>Methylacidiphilales</taxon>
        <taxon>Methylacidiphilaceae</taxon>
        <taxon>Methylacidiphilum (ex Ratnadevi et al. 2023)</taxon>
    </lineage>
</organism>
<evidence type="ECO:0000313" key="2">
    <source>
        <dbReference type="EMBL" id="TFE70604.1"/>
    </source>
</evidence>